<sequence>MKTCSFQLSAYEIIVFLSCLLVKPDIIHGRHCRSSIDALSPTAVKIEPIETSRLSFDSLSAELLDGATLSFEFKTTSESGLLFYTTRRNDLYDVVSVVLINGYLQYKIRCKTSYADLIVPGVLVNDGEWHTLVFARKHNKAFIKLDNKMHFHQYYVTCGGFTSVGFGGISPDHDGGSTSIDELKVQPAHFSGCIRNVNISTGIDAPPHYVTVSDCH</sequence>
<dbReference type="Pfam" id="PF02210">
    <property type="entry name" value="Laminin_G_2"/>
    <property type="match status" value="1"/>
</dbReference>
<proteinExistence type="predicted"/>
<dbReference type="PROSITE" id="PS50025">
    <property type="entry name" value="LAM_G_DOMAIN"/>
    <property type="match status" value="1"/>
</dbReference>
<dbReference type="InterPro" id="IPR001791">
    <property type="entry name" value="Laminin_G"/>
</dbReference>
<dbReference type="SMART" id="SM00282">
    <property type="entry name" value="LamG"/>
    <property type="match status" value="1"/>
</dbReference>
<accession>A0ABD3VHS8</accession>
<dbReference type="InterPro" id="IPR050372">
    <property type="entry name" value="Neurexin-related_CASP"/>
</dbReference>
<gene>
    <name evidence="3" type="ORF">ACJMK2_010787</name>
</gene>
<evidence type="ECO:0000313" key="3">
    <source>
        <dbReference type="EMBL" id="KAL3860696.1"/>
    </source>
</evidence>
<comment type="caution">
    <text evidence="1">Lacks conserved residue(s) required for the propagation of feature annotation.</text>
</comment>
<protein>
    <recommendedName>
        <fullName evidence="2">Laminin G domain-containing protein</fullName>
    </recommendedName>
</protein>
<dbReference type="AlphaFoldDB" id="A0ABD3VHS8"/>
<dbReference type="SUPFAM" id="SSF49899">
    <property type="entry name" value="Concanavalin A-like lectins/glucanases"/>
    <property type="match status" value="1"/>
</dbReference>
<comment type="caution">
    <text evidence="3">The sequence shown here is derived from an EMBL/GenBank/DDBJ whole genome shotgun (WGS) entry which is preliminary data.</text>
</comment>
<dbReference type="PANTHER" id="PTHR15036">
    <property type="entry name" value="PIKACHURIN-LIKE PROTEIN"/>
    <property type="match status" value="1"/>
</dbReference>
<dbReference type="PANTHER" id="PTHR15036:SF85">
    <property type="entry name" value="SP2353, ISOFORM A"/>
    <property type="match status" value="1"/>
</dbReference>
<dbReference type="EMBL" id="JBJQND010000012">
    <property type="protein sequence ID" value="KAL3860696.1"/>
    <property type="molecule type" value="Genomic_DNA"/>
</dbReference>
<dbReference type="CDD" id="cd00110">
    <property type="entry name" value="LamG"/>
    <property type="match status" value="1"/>
</dbReference>
<dbReference type="Gene3D" id="2.60.120.200">
    <property type="match status" value="1"/>
</dbReference>
<keyword evidence="4" id="KW-1185">Reference proteome</keyword>
<evidence type="ECO:0000256" key="1">
    <source>
        <dbReference type="PROSITE-ProRule" id="PRU00122"/>
    </source>
</evidence>
<evidence type="ECO:0000313" key="4">
    <source>
        <dbReference type="Proteomes" id="UP001634394"/>
    </source>
</evidence>
<dbReference type="Proteomes" id="UP001634394">
    <property type="component" value="Unassembled WGS sequence"/>
</dbReference>
<feature type="domain" description="Laminin G" evidence="2">
    <location>
        <begin position="43"/>
        <end position="215"/>
    </location>
</feature>
<organism evidence="3 4">
    <name type="scientific">Sinanodonta woodiana</name>
    <name type="common">Chinese pond mussel</name>
    <name type="synonym">Anodonta woodiana</name>
    <dbReference type="NCBI Taxonomy" id="1069815"/>
    <lineage>
        <taxon>Eukaryota</taxon>
        <taxon>Metazoa</taxon>
        <taxon>Spiralia</taxon>
        <taxon>Lophotrochozoa</taxon>
        <taxon>Mollusca</taxon>
        <taxon>Bivalvia</taxon>
        <taxon>Autobranchia</taxon>
        <taxon>Heteroconchia</taxon>
        <taxon>Palaeoheterodonta</taxon>
        <taxon>Unionida</taxon>
        <taxon>Unionoidea</taxon>
        <taxon>Unionidae</taxon>
        <taxon>Unioninae</taxon>
        <taxon>Sinanodonta</taxon>
    </lineage>
</organism>
<name>A0ABD3VHS8_SINWO</name>
<reference evidence="3 4" key="1">
    <citation type="submission" date="2024-11" db="EMBL/GenBank/DDBJ databases">
        <title>Chromosome-level genome assembly of the freshwater bivalve Anodonta woodiana.</title>
        <authorList>
            <person name="Chen X."/>
        </authorList>
    </citation>
    <scope>NUCLEOTIDE SEQUENCE [LARGE SCALE GENOMIC DNA]</scope>
    <source>
        <strain evidence="3">MN2024</strain>
        <tissue evidence="3">Gills</tissue>
    </source>
</reference>
<dbReference type="GO" id="GO:0016020">
    <property type="term" value="C:membrane"/>
    <property type="evidence" value="ECO:0007669"/>
    <property type="project" value="UniProtKB-SubCell"/>
</dbReference>
<evidence type="ECO:0000259" key="2">
    <source>
        <dbReference type="PROSITE" id="PS50025"/>
    </source>
</evidence>
<dbReference type="InterPro" id="IPR013320">
    <property type="entry name" value="ConA-like_dom_sf"/>
</dbReference>